<accession>A0ABP1NIF2</accession>
<evidence type="ECO:0000313" key="2">
    <source>
        <dbReference type="EMBL" id="CAL7940247.1"/>
    </source>
</evidence>
<organism evidence="2 3">
    <name type="scientific">Xylocopa violacea</name>
    <name type="common">Violet carpenter bee</name>
    <name type="synonym">Apis violacea</name>
    <dbReference type="NCBI Taxonomy" id="135666"/>
    <lineage>
        <taxon>Eukaryota</taxon>
        <taxon>Metazoa</taxon>
        <taxon>Ecdysozoa</taxon>
        <taxon>Arthropoda</taxon>
        <taxon>Hexapoda</taxon>
        <taxon>Insecta</taxon>
        <taxon>Pterygota</taxon>
        <taxon>Neoptera</taxon>
        <taxon>Endopterygota</taxon>
        <taxon>Hymenoptera</taxon>
        <taxon>Apocrita</taxon>
        <taxon>Aculeata</taxon>
        <taxon>Apoidea</taxon>
        <taxon>Anthophila</taxon>
        <taxon>Apidae</taxon>
        <taxon>Xylocopa</taxon>
        <taxon>Xylocopa</taxon>
    </lineage>
</organism>
<reference evidence="2 3" key="1">
    <citation type="submission" date="2024-08" db="EMBL/GenBank/DDBJ databases">
        <authorList>
            <person name="Will J Nash"/>
            <person name="Angela Man"/>
            <person name="Seanna McTaggart"/>
            <person name="Kendall Baker"/>
            <person name="Tom Barker"/>
            <person name="Leah Catchpole"/>
            <person name="Alex Durrant"/>
            <person name="Karim Gharbi"/>
            <person name="Naomi Irish"/>
            <person name="Gemy Kaithakottil"/>
            <person name="Debby Ku"/>
            <person name="Aaliyah Providence"/>
            <person name="Felix Shaw"/>
            <person name="David Swarbreck"/>
            <person name="Chris Watkins"/>
            <person name="Ann M. McCartney"/>
            <person name="Giulio Formenti"/>
            <person name="Alice Mouton"/>
            <person name="Noel Vella"/>
            <person name="Bjorn M von Reumont"/>
            <person name="Adriana Vella"/>
            <person name="Wilfried Haerty"/>
        </authorList>
    </citation>
    <scope>NUCLEOTIDE SEQUENCE [LARGE SCALE GENOMIC DNA]</scope>
</reference>
<feature type="region of interest" description="Disordered" evidence="1">
    <location>
        <begin position="1"/>
        <end position="96"/>
    </location>
</feature>
<evidence type="ECO:0000313" key="3">
    <source>
        <dbReference type="Proteomes" id="UP001642520"/>
    </source>
</evidence>
<feature type="compositionally biased region" description="Polar residues" evidence="1">
    <location>
        <begin position="20"/>
        <end position="31"/>
    </location>
</feature>
<sequence>MMEDSGKSSQEQENVEKPQDVSNYPSPNSRYSARYAYRSLENTNMRCDDSTDDSSNRSPPAESKNLVQENVRQKDDENDLGENVDASRSDSSMSKQWAEEYRITTKMDTRKFEAEKNLPWQRMIPTDKNLSKHMFLYLTHKELQTKIEDLTKREIQACNKHSWYDALRLRDMKNKLELIREKELYNTEDLDIDDESRKAGFINIYKREAELKEREKACVDMTMYSEDAETMWKKWAKEDENLVIEDARVQREKLMESLEKEWQSLAVHDKERITRLYQSVDERFRLARGAPTTPAFNVNKI</sequence>
<proteinExistence type="predicted"/>
<comment type="caution">
    <text evidence="2">The sequence shown here is derived from an EMBL/GenBank/DDBJ whole genome shotgun (WGS) entry which is preliminary data.</text>
</comment>
<keyword evidence="3" id="KW-1185">Reference proteome</keyword>
<gene>
    <name evidence="2" type="ORF">XYLVIOL_LOCUS4390</name>
</gene>
<dbReference type="Proteomes" id="UP001642520">
    <property type="component" value="Unassembled WGS sequence"/>
</dbReference>
<name>A0ABP1NIF2_XYLVO</name>
<dbReference type="EMBL" id="CAXAJV020001290">
    <property type="protein sequence ID" value="CAL7940247.1"/>
    <property type="molecule type" value="Genomic_DNA"/>
</dbReference>
<evidence type="ECO:0000256" key="1">
    <source>
        <dbReference type="SAM" id="MobiDB-lite"/>
    </source>
</evidence>
<protein>
    <submittedName>
        <fullName evidence="2">Uncharacterized protein</fullName>
    </submittedName>
</protein>